<accession>A0A5C5FRJ1</accession>
<organism evidence="3 4">
    <name type="scientific">Rhodotorula diobovata</name>
    <dbReference type="NCBI Taxonomy" id="5288"/>
    <lineage>
        <taxon>Eukaryota</taxon>
        <taxon>Fungi</taxon>
        <taxon>Dikarya</taxon>
        <taxon>Basidiomycota</taxon>
        <taxon>Pucciniomycotina</taxon>
        <taxon>Microbotryomycetes</taxon>
        <taxon>Sporidiobolales</taxon>
        <taxon>Sporidiobolaceae</taxon>
        <taxon>Rhodotorula</taxon>
    </lineage>
</organism>
<feature type="region of interest" description="Disordered" evidence="1">
    <location>
        <begin position="570"/>
        <end position="602"/>
    </location>
</feature>
<feature type="compositionally biased region" description="Low complexity" evidence="1">
    <location>
        <begin position="97"/>
        <end position="121"/>
    </location>
</feature>
<dbReference type="STRING" id="5288.A0A5C5FRJ1"/>
<feature type="region of interest" description="Disordered" evidence="1">
    <location>
        <begin position="1"/>
        <end position="205"/>
    </location>
</feature>
<proteinExistence type="predicted"/>
<feature type="compositionally biased region" description="Low complexity" evidence="1">
    <location>
        <begin position="141"/>
        <end position="151"/>
    </location>
</feature>
<protein>
    <recommendedName>
        <fullName evidence="2">Atos-like conserved domain-containing protein</fullName>
    </recommendedName>
</protein>
<dbReference type="Pfam" id="PF13889">
    <property type="entry name" value="Chromosome_seg"/>
    <property type="match status" value="1"/>
</dbReference>
<dbReference type="EMBL" id="SOZI01000094">
    <property type="protein sequence ID" value="TNY19488.1"/>
    <property type="molecule type" value="Genomic_DNA"/>
</dbReference>
<evidence type="ECO:0000313" key="4">
    <source>
        <dbReference type="Proteomes" id="UP000311382"/>
    </source>
</evidence>
<name>A0A5C5FRJ1_9BASI</name>
<dbReference type="OrthoDB" id="8625101at2759"/>
<evidence type="ECO:0000259" key="2">
    <source>
        <dbReference type="SMART" id="SM01177"/>
    </source>
</evidence>
<reference evidence="3 4" key="1">
    <citation type="submission" date="2019-03" db="EMBL/GenBank/DDBJ databases">
        <title>Rhodosporidium diobovatum UCD-FST 08-225 genome sequencing, assembly, and annotation.</title>
        <authorList>
            <person name="Fakankun I.U."/>
            <person name="Fristensky B."/>
            <person name="Levin D.B."/>
        </authorList>
    </citation>
    <scope>NUCLEOTIDE SEQUENCE [LARGE SCALE GENOMIC DNA]</scope>
    <source>
        <strain evidence="3 4">UCD-FST 08-225</strain>
    </source>
</reference>
<sequence>MHSGLSSLLKERGLAQGDDPPAPTSPGPPGPSSVMHAPPSSPPNALGPARSSVEPISMGGSTSAPRPLAIPSADSPHSSLASGPLDGPLLELMPALSVSASASSSEESFLTGRTPSSLSRPSPGPPAGRRVVSAPWGHLASPPRSSPLSRSVGPDGEELPPWRRVPMRDETPFGSPASPPGHGGAFDPGRLAERQRRRRSSASFSSFTSGAVATGSLVGSFEESLLSGRMSAAQSAPLPFVASIGVLGSEDAPKRLKCPKHLHVPFGAVFYREPGGEATLSCPYVGVVNLDAHYHSLLVIPTSLKSDPASPPKLPRFPGFEVPQRGQIQLVLKNSLDTAFKPFLIPYDITGLDRAGHGGRTFLRQKSYAVADEPGDGGGGVGKGKLRFAVHLQFCSPPAPAPRKGKEAKSQPEPRFYLHRAIRVVFASRGLDLSDKLRVVHEGPGEARHGHHGADVERFAAYSGPGPEWDLARKKAKERFKLEQAPPAPHTLAPPPLPPYPPHTHSLSYPVLPASSASIPAIAPPLDLVAPSPFTPSPLVRSASPAPPFPPVPEPLTFERVPSPHRPVVLGRKLSAQSALSASRPSSAAGRSGSGERERIGR</sequence>
<feature type="compositionally biased region" description="Low complexity" evidence="1">
    <location>
        <begin position="575"/>
        <end position="591"/>
    </location>
</feature>
<dbReference type="InterPro" id="IPR033473">
    <property type="entry name" value="Atos-like_C"/>
</dbReference>
<evidence type="ECO:0000256" key="1">
    <source>
        <dbReference type="SAM" id="MobiDB-lite"/>
    </source>
</evidence>
<dbReference type="PANTHER" id="PTHR13199:SF11">
    <property type="entry name" value="PROTEIN ATOSSA"/>
    <property type="match status" value="1"/>
</dbReference>
<gene>
    <name evidence="3" type="ORF">DMC30DRAFT_378901</name>
</gene>
<dbReference type="Proteomes" id="UP000311382">
    <property type="component" value="Unassembled WGS sequence"/>
</dbReference>
<dbReference type="AlphaFoldDB" id="A0A5C5FRJ1"/>
<dbReference type="Pfam" id="PF13915">
    <property type="entry name" value="DUF4210"/>
    <property type="match status" value="1"/>
</dbReference>
<dbReference type="InterPro" id="IPR051506">
    <property type="entry name" value="ATOS_Transcription_Regulators"/>
</dbReference>
<keyword evidence="4" id="KW-1185">Reference proteome</keyword>
<dbReference type="PANTHER" id="PTHR13199">
    <property type="entry name" value="GH03947P"/>
    <property type="match status" value="1"/>
</dbReference>
<dbReference type="SMART" id="SM01177">
    <property type="entry name" value="DUF4210"/>
    <property type="match status" value="1"/>
</dbReference>
<dbReference type="InterPro" id="IPR025261">
    <property type="entry name" value="Atos-like_cons_dom"/>
</dbReference>
<comment type="caution">
    <text evidence="3">The sequence shown here is derived from an EMBL/GenBank/DDBJ whole genome shotgun (WGS) entry which is preliminary data.</text>
</comment>
<feature type="domain" description="Atos-like conserved" evidence="2">
    <location>
        <begin position="217"/>
        <end position="285"/>
    </location>
</feature>
<evidence type="ECO:0000313" key="3">
    <source>
        <dbReference type="EMBL" id="TNY19488.1"/>
    </source>
</evidence>
<feature type="compositionally biased region" description="Pro residues" evidence="1">
    <location>
        <begin position="20"/>
        <end position="31"/>
    </location>
</feature>